<evidence type="ECO:0000313" key="2">
    <source>
        <dbReference type="EMBL" id="ODH25994.1"/>
    </source>
</evidence>
<organism evidence="2 3">
    <name type="scientific">Paracoccidioides brasiliensis</name>
    <dbReference type="NCBI Taxonomy" id="121759"/>
    <lineage>
        <taxon>Eukaryota</taxon>
        <taxon>Fungi</taxon>
        <taxon>Dikarya</taxon>
        <taxon>Ascomycota</taxon>
        <taxon>Pezizomycotina</taxon>
        <taxon>Eurotiomycetes</taxon>
        <taxon>Eurotiomycetidae</taxon>
        <taxon>Onygenales</taxon>
        <taxon>Ajellomycetaceae</taxon>
        <taxon>Paracoccidioides</taxon>
    </lineage>
</organism>
<accession>A0A1D2JC27</accession>
<dbReference type="EMBL" id="LZYO01000206">
    <property type="protein sequence ID" value="ODH25994.1"/>
    <property type="molecule type" value="Genomic_DNA"/>
</dbReference>
<evidence type="ECO:0000256" key="1">
    <source>
        <dbReference type="SAM" id="MobiDB-lite"/>
    </source>
</evidence>
<gene>
    <name evidence="2" type="ORF">ACO22_04884</name>
</gene>
<comment type="caution">
    <text evidence="2">The sequence shown here is derived from an EMBL/GenBank/DDBJ whole genome shotgun (WGS) entry which is preliminary data.</text>
</comment>
<dbReference type="Proteomes" id="UP000242814">
    <property type="component" value="Unassembled WGS sequence"/>
</dbReference>
<dbReference type="VEuPathDB" id="FungiDB:PADG_01293"/>
<name>A0A1D2JC27_PARBR</name>
<sequence>MEDENGGTTPACPVDIETLNALMYNQLRKGDGRTDIPLRPPRIPSGLDSIAKLLASQANGDMVATAVQIDEPHQEVILSISSNNLIQVETLGYIRHVFLQLQKVAIARHKHDIRIQKKDGLYLGCLIRARSKNELTPLQSQIRNVHRAVYMFAFDSLIRRILKPLGADSSGLVQLYKCTQDVVTVITYATRPLLLTIRCLLKWVAQNVLQRGKETLNNSRVLSLFLCAMHLLVDAVKQLSENYYMRRELSYIGQDTGFDIYDYLRNVISIPRSIEILVRYARSRIYSSFFIDKRLRVNIVQTLERSFTLPSTLTAWNTVAQKASHVANIPIPRSMRLSGSGDSRIGSRKSEVKHRIHPECAIALHFLLNRIQNRGIMNTNTIRNSSRQKYIPPVSFIGTSTHVCNMCFYFLESLIPATRVIFRVTRSRMDIFPWGFPVVSEEGKDFEGIIMTAKEKSRVDRMKDRIAEEMFRRVSRDYMSILVLKDERGHGAGGGKRKREDDEESGREGDRVKRGREGEGSA</sequence>
<feature type="compositionally biased region" description="Basic and acidic residues" evidence="1">
    <location>
        <begin position="506"/>
        <end position="522"/>
    </location>
</feature>
<evidence type="ECO:0000313" key="3">
    <source>
        <dbReference type="Proteomes" id="UP000242814"/>
    </source>
</evidence>
<protein>
    <submittedName>
        <fullName evidence="2">Uncharacterized protein</fullName>
    </submittedName>
</protein>
<dbReference type="OrthoDB" id="4184700at2759"/>
<dbReference type="AlphaFoldDB" id="A0A1D2JC27"/>
<proteinExistence type="predicted"/>
<feature type="region of interest" description="Disordered" evidence="1">
    <location>
        <begin position="488"/>
        <end position="522"/>
    </location>
</feature>
<dbReference type="VEuPathDB" id="FungiDB:PABG_11611"/>
<reference evidence="2 3" key="1">
    <citation type="submission" date="2016-06" db="EMBL/GenBank/DDBJ databases">
        <authorList>
            <person name="Kjaerup R.B."/>
            <person name="Dalgaard T.S."/>
            <person name="Juul-Madsen H.R."/>
        </authorList>
    </citation>
    <scope>NUCLEOTIDE SEQUENCE [LARGE SCALE GENOMIC DNA]</scope>
    <source>
        <strain evidence="2 3">Pb300</strain>
    </source>
</reference>